<dbReference type="Proteomes" id="UP000026915">
    <property type="component" value="Chromosome 5"/>
</dbReference>
<keyword evidence="3" id="KW-1185">Reference proteome</keyword>
<protein>
    <submittedName>
        <fullName evidence="2">Uncharacterized protein</fullName>
    </submittedName>
</protein>
<dbReference type="AlphaFoldDB" id="A0A061EXB5"/>
<dbReference type="HOGENOM" id="CLU_2578696_0_0_1"/>
<name>A0A061EXB5_THECC</name>
<reference evidence="2 3" key="1">
    <citation type="journal article" date="2013" name="Genome Biol.">
        <title>The genome sequence of the most widely cultivated cacao type and its use to identify candidate genes regulating pod color.</title>
        <authorList>
            <person name="Motamayor J.C."/>
            <person name="Mockaitis K."/>
            <person name="Schmutz J."/>
            <person name="Haiminen N."/>
            <person name="Iii D.L."/>
            <person name="Cornejo O."/>
            <person name="Findley S.D."/>
            <person name="Zheng P."/>
            <person name="Utro F."/>
            <person name="Royaert S."/>
            <person name="Saski C."/>
            <person name="Jenkins J."/>
            <person name="Podicheti R."/>
            <person name="Zhao M."/>
            <person name="Scheffler B.E."/>
            <person name="Stack J.C."/>
            <person name="Feltus F.A."/>
            <person name="Mustiga G.M."/>
            <person name="Amores F."/>
            <person name="Phillips W."/>
            <person name="Marelli J.P."/>
            <person name="May G.D."/>
            <person name="Shapiro H."/>
            <person name="Ma J."/>
            <person name="Bustamante C.D."/>
            <person name="Schnell R.J."/>
            <person name="Main D."/>
            <person name="Gilbert D."/>
            <person name="Parida L."/>
            <person name="Kuhn D.N."/>
        </authorList>
    </citation>
    <scope>NUCLEOTIDE SEQUENCE [LARGE SCALE GENOMIC DNA]</scope>
    <source>
        <strain evidence="3">cv. Matina 1-6</strain>
    </source>
</reference>
<dbReference type="Gramene" id="EOY09062">
    <property type="protein sequence ID" value="EOY09062"/>
    <property type="gene ID" value="TCM_024411"/>
</dbReference>
<evidence type="ECO:0000313" key="3">
    <source>
        <dbReference type="Proteomes" id="UP000026915"/>
    </source>
</evidence>
<proteinExistence type="predicted"/>
<sequence>MGCSQSKDQVLHGSHVATKSRGKSTVKDDKKIAMKTEMCHAEMVKQVTNERQGHGLDLRKEKLEAIEEEHESEDEPFLFSR</sequence>
<dbReference type="EMBL" id="CM001883">
    <property type="protein sequence ID" value="EOY09062.1"/>
    <property type="molecule type" value="Genomic_DNA"/>
</dbReference>
<organism evidence="2 3">
    <name type="scientific">Theobroma cacao</name>
    <name type="common">Cacao</name>
    <name type="synonym">Cocoa</name>
    <dbReference type="NCBI Taxonomy" id="3641"/>
    <lineage>
        <taxon>Eukaryota</taxon>
        <taxon>Viridiplantae</taxon>
        <taxon>Streptophyta</taxon>
        <taxon>Embryophyta</taxon>
        <taxon>Tracheophyta</taxon>
        <taxon>Spermatophyta</taxon>
        <taxon>Magnoliopsida</taxon>
        <taxon>eudicotyledons</taxon>
        <taxon>Gunneridae</taxon>
        <taxon>Pentapetalae</taxon>
        <taxon>rosids</taxon>
        <taxon>malvids</taxon>
        <taxon>Malvales</taxon>
        <taxon>Malvaceae</taxon>
        <taxon>Byttnerioideae</taxon>
        <taxon>Theobroma</taxon>
    </lineage>
</organism>
<evidence type="ECO:0000313" key="2">
    <source>
        <dbReference type="EMBL" id="EOY09062.1"/>
    </source>
</evidence>
<evidence type="ECO:0000256" key="1">
    <source>
        <dbReference type="SAM" id="MobiDB-lite"/>
    </source>
</evidence>
<dbReference type="InParanoid" id="A0A061EXB5"/>
<gene>
    <name evidence="2" type="ORF">TCM_024411</name>
</gene>
<accession>A0A061EXB5</accession>
<feature type="region of interest" description="Disordered" evidence="1">
    <location>
        <begin position="1"/>
        <end position="30"/>
    </location>
</feature>